<evidence type="ECO:0000313" key="2">
    <source>
        <dbReference type="EMBL" id="GMR33968.1"/>
    </source>
</evidence>
<feature type="compositionally biased region" description="Basic and acidic residues" evidence="1">
    <location>
        <begin position="534"/>
        <end position="551"/>
    </location>
</feature>
<dbReference type="EMBL" id="BTRK01000001">
    <property type="protein sequence ID" value="GMR33968.1"/>
    <property type="molecule type" value="Genomic_DNA"/>
</dbReference>
<organism evidence="2 3">
    <name type="scientific">Pristionchus mayeri</name>
    <dbReference type="NCBI Taxonomy" id="1317129"/>
    <lineage>
        <taxon>Eukaryota</taxon>
        <taxon>Metazoa</taxon>
        <taxon>Ecdysozoa</taxon>
        <taxon>Nematoda</taxon>
        <taxon>Chromadorea</taxon>
        <taxon>Rhabditida</taxon>
        <taxon>Rhabditina</taxon>
        <taxon>Diplogasteromorpha</taxon>
        <taxon>Diplogasteroidea</taxon>
        <taxon>Neodiplogasteridae</taxon>
        <taxon>Pristionchus</taxon>
    </lineage>
</organism>
<feature type="non-terminal residue" evidence="2">
    <location>
        <position position="1"/>
    </location>
</feature>
<feature type="region of interest" description="Disordered" evidence="1">
    <location>
        <begin position="521"/>
        <end position="551"/>
    </location>
</feature>
<evidence type="ECO:0000313" key="3">
    <source>
        <dbReference type="Proteomes" id="UP001328107"/>
    </source>
</evidence>
<name>A0AAN4Z486_9BILA</name>
<keyword evidence="3" id="KW-1185">Reference proteome</keyword>
<dbReference type="Proteomes" id="UP001328107">
    <property type="component" value="Unassembled WGS sequence"/>
</dbReference>
<comment type="caution">
    <text evidence="2">The sequence shown here is derived from an EMBL/GenBank/DDBJ whole genome shotgun (WGS) entry which is preliminary data.</text>
</comment>
<proteinExistence type="predicted"/>
<reference evidence="3" key="1">
    <citation type="submission" date="2022-10" db="EMBL/GenBank/DDBJ databases">
        <title>Genome assembly of Pristionchus species.</title>
        <authorList>
            <person name="Yoshida K."/>
            <person name="Sommer R.J."/>
        </authorList>
    </citation>
    <scope>NUCLEOTIDE SEQUENCE [LARGE SCALE GENOMIC DNA]</scope>
    <source>
        <strain evidence="3">RS5460</strain>
    </source>
</reference>
<feature type="non-terminal residue" evidence="2">
    <location>
        <position position="607"/>
    </location>
</feature>
<accession>A0AAN4Z486</accession>
<protein>
    <submittedName>
        <fullName evidence="2">Uncharacterized protein</fullName>
    </submittedName>
</protein>
<gene>
    <name evidence="2" type="ORF">PMAYCL1PPCAC_04163</name>
</gene>
<dbReference type="AlphaFoldDB" id="A0AAN4Z486"/>
<sequence length="607" mass="69973">TVLVGPLFSSLLKMKQKTILLPSNLTDYSFSDFRGARIEQELAPDEVLRCVQVRLEHVVDECPQRSCIFEIDSDVSEDALVKVVQKLSSKFAQIDVITHDDELHHLVLRRLQTDLKTTTVETKRSTVAGTATTITGTWRTDDTYNRHKKSPNEYSLTLGTLGHFMRAEFELDVKKEREEEEPFEGFAEKEPTRVVVLYRTDTMLDGKGILEAHDVDTVELQVTPLLCHIYRLVDLLDEPNLLGRLREFIKRYPDRFVSRFLDEHLPKLIASAKAAKKMVRGAHFGCVWENGTTSIVVPSSLKREHLAIHQFLQVHHSLSVSPLRVPSLQHSPLHLLKTYDRIYGVFRRGGYELREWLPFLTQLKVYPSRVYPHDHPVTPIFSITPAVTISEWIVNVEKLMGFERRISQSGMRLIVCPSASALRQLFLYLKYSHSELVSLTRVWICTGSSDDLERLAFDRPSEMLTTVLTTAPHFETWHTRYLCKMEAVTVYLGTPSKEVRFLHRAYRFARPVKNVVTVPLELSADQPPNDSGFDSDKSNEEGESEEQKLQKKMVAEALHKEPNRSYWARVFMTEMWGKADWMAPLSCPEDKVYEACVEWTRQQWRAE</sequence>
<evidence type="ECO:0000256" key="1">
    <source>
        <dbReference type="SAM" id="MobiDB-lite"/>
    </source>
</evidence>